<proteinExistence type="predicted"/>
<name>A0A0W0G3W5_MONRR</name>
<evidence type="ECO:0000256" key="2">
    <source>
        <dbReference type="SAM" id="Phobius"/>
    </source>
</evidence>
<dbReference type="Proteomes" id="UP000054988">
    <property type="component" value="Unassembled WGS sequence"/>
</dbReference>
<gene>
    <name evidence="4" type="ORF">WG66_4146</name>
</gene>
<comment type="caution">
    <text evidence="4">The sequence shown here is derived from an EMBL/GenBank/DDBJ whole genome shotgun (WGS) entry which is preliminary data.</text>
</comment>
<reference evidence="4 5" key="1">
    <citation type="submission" date="2015-12" db="EMBL/GenBank/DDBJ databases">
        <title>Draft genome sequence of Moniliophthora roreri, the causal agent of frosty pod rot of cacao.</title>
        <authorList>
            <person name="Aime M.C."/>
            <person name="Diaz-Valderrama J.R."/>
            <person name="Kijpornyongpan T."/>
            <person name="Phillips-Mora W."/>
        </authorList>
    </citation>
    <scope>NUCLEOTIDE SEQUENCE [LARGE SCALE GENOMIC DNA]</scope>
    <source>
        <strain evidence="4 5">MCA 2952</strain>
    </source>
</reference>
<dbReference type="EMBL" id="LATX01001214">
    <property type="protein sequence ID" value="KTB43274.1"/>
    <property type="molecule type" value="Genomic_DNA"/>
</dbReference>
<feature type="signal peptide" evidence="3">
    <location>
        <begin position="1"/>
        <end position="20"/>
    </location>
</feature>
<keyword evidence="2" id="KW-0812">Transmembrane</keyword>
<dbReference type="AlphaFoldDB" id="A0A0W0G3W5"/>
<evidence type="ECO:0000313" key="4">
    <source>
        <dbReference type="EMBL" id="KTB43274.1"/>
    </source>
</evidence>
<keyword evidence="3" id="KW-0732">Signal</keyword>
<evidence type="ECO:0008006" key="6">
    <source>
        <dbReference type="Google" id="ProtNLM"/>
    </source>
</evidence>
<feature type="transmembrane region" description="Helical" evidence="2">
    <location>
        <begin position="173"/>
        <end position="195"/>
    </location>
</feature>
<protein>
    <recommendedName>
        <fullName evidence="6">Mid2 domain-containing protein</fullName>
    </recommendedName>
</protein>
<accession>A0A0W0G3W5</accession>
<keyword evidence="2" id="KW-1133">Transmembrane helix</keyword>
<evidence type="ECO:0000256" key="1">
    <source>
        <dbReference type="SAM" id="MobiDB-lite"/>
    </source>
</evidence>
<keyword evidence="2" id="KW-0472">Membrane</keyword>
<feature type="compositionally biased region" description="Low complexity" evidence="1">
    <location>
        <begin position="124"/>
        <end position="161"/>
    </location>
</feature>
<organism evidence="4 5">
    <name type="scientific">Moniliophthora roreri</name>
    <name type="common">Frosty pod rot fungus</name>
    <name type="synonym">Monilia roreri</name>
    <dbReference type="NCBI Taxonomy" id="221103"/>
    <lineage>
        <taxon>Eukaryota</taxon>
        <taxon>Fungi</taxon>
        <taxon>Dikarya</taxon>
        <taxon>Basidiomycota</taxon>
        <taxon>Agaricomycotina</taxon>
        <taxon>Agaricomycetes</taxon>
        <taxon>Agaricomycetidae</taxon>
        <taxon>Agaricales</taxon>
        <taxon>Marasmiineae</taxon>
        <taxon>Marasmiaceae</taxon>
        <taxon>Moniliophthora</taxon>
    </lineage>
</organism>
<evidence type="ECO:0000256" key="3">
    <source>
        <dbReference type="SAM" id="SignalP"/>
    </source>
</evidence>
<feature type="region of interest" description="Disordered" evidence="1">
    <location>
        <begin position="121"/>
        <end position="166"/>
    </location>
</feature>
<evidence type="ECO:0000313" key="5">
    <source>
        <dbReference type="Proteomes" id="UP000054988"/>
    </source>
</evidence>
<feature type="chain" id="PRO_5006902309" description="Mid2 domain-containing protein" evidence="3">
    <location>
        <begin position="21"/>
        <end position="299"/>
    </location>
</feature>
<sequence length="299" mass="32378">MLMKTQFILVLAAPLIFVKSLKIDDVNPRIMPLVNATVTIFWTREASDPSIISLVLSPDNMIGITVAGSTPILEEESSSPMNFTFDGTLEPKQYILYAMDASGGRNPDPISDPVAIAVVSEVPSTSRSENSVTSSESIPSTKTTEPPPTTSTGPSTPNATPAVQTGSAPSASVIAGAVVGSIVLLVLGITTFVCYRRRRRGNQQHSADPMALADLAISPYIDPPDLASKRQRKDHHTETPVPATRESIIVEATLNERDRQREPRIVFHDDSGWRPLGRTSLYSDEEVIIDMPPRYDAAL</sequence>